<dbReference type="CDD" id="cd16922">
    <property type="entry name" value="HATPase_EvgS-ArcB-TorS-like"/>
    <property type="match status" value="1"/>
</dbReference>
<dbReference type="STRING" id="1666911.HLUCCA11_04340"/>
<dbReference type="PANTHER" id="PTHR43711:SF1">
    <property type="entry name" value="HISTIDINE KINASE 1"/>
    <property type="match status" value="1"/>
</dbReference>
<dbReference type="AlphaFoldDB" id="A0A0P7YZD8"/>
<evidence type="ECO:0000313" key="11">
    <source>
        <dbReference type="EMBL" id="KPQ36720.1"/>
    </source>
</evidence>
<evidence type="ECO:0000256" key="8">
    <source>
        <dbReference type="SAM" id="Phobius"/>
    </source>
</evidence>
<dbReference type="EC" id="2.7.13.3" evidence="3"/>
<dbReference type="Gene3D" id="6.10.340.10">
    <property type="match status" value="1"/>
</dbReference>
<dbReference type="Pfam" id="PF02518">
    <property type="entry name" value="HATPase_c"/>
    <property type="match status" value="1"/>
</dbReference>
<keyword evidence="8" id="KW-1133">Transmembrane helix</keyword>
<name>A0A0P7YZD8_9CYAN</name>
<reference evidence="11 12" key="1">
    <citation type="submission" date="2015-09" db="EMBL/GenBank/DDBJ databases">
        <title>Identification and resolution of microdiversity through metagenomic sequencing of parallel consortia.</title>
        <authorList>
            <person name="Nelson W.C."/>
            <person name="Romine M.F."/>
            <person name="Lindemann S.R."/>
        </authorList>
    </citation>
    <scope>NUCLEOTIDE SEQUENCE [LARGE SCALE GENOMIC DNA]</scope>
    <source>
        <strain evidence="11">Ana</strain>
    </source>
</reference>
<dbReference type="Pfam" id="PF00672">
    <property type="entry name" value="HAMP"/>
    <property type="match status" value="1"/>
</dbReference>
<proteinExistence type="predicted"/>
<dbReference type="GO" id="GO:0000155">
    <property type="term" value="F:phosphorelay sensor kinase activity"/>
    <property type="evidence" value="ECO:0007669"/>
    <property type="project" value="InterPro"/>
</dbReference>
<accession>A0A0P7YZD8</accession>
<dbReference type="PATRIC" id="fig|1666911.3.peg.2869"/>
<evidence type="ECO:0000256" key="4">
    <source>
        <dbReference type="ARBA" id="ARBA00022553"/>
    </source>
</evidence>
<keyword evidence="4" id="KW-0597">Phosphoprotein</keyword>
<feature type="transmembrane region" description="Helical" evidence="8">
    <location>
        <begin position="12"/>
        <end position="33"/>
    </location>
</feature>
<dbReference type="SUPFAM" id="SSF55874">
    <property type="entry name" value="ATPase domain of HSP90 chaperone/DNA topoisomerase II/histidine kinase"/>
    <property type="match status" value="1"/>
</dbReference>
<sequence length="369" mass="41015">MPQKLSLRSRLLISQLAVLAVTVIALATVSRLYTPRYFVVTLERMELRGIRVRQEVRGQLLRGFEDAWIRGVMGSVLLGGSTAGALSYWLSQRISKPLLRMEQVTQQFAVGDFSSRVPPLDIPEFDRLGHGFNRMADDLEGVEHRRRELVGDLTHELRTPLTIVKGYLEGLADGTVEPSAKNYDRLVRETERLQRLVDDLQELSKLEAGYLPVTMRSLSLAPLIQQVRDRFADQLLGNETLTLEIDMLQPLPAVLGDPARIEQVLVNLLSNALRHTPTGQVSIRAYAQQGFVWVEVVDTGVGISAENLPHVFERFWRADRSRDRASGGSGIGLAICRRLVALQGGTIEAKSQLGIGSTFSFSLPIDPAI</sequence>
<protein>
    <recommendedName>
        <fullName evidence="3">histidine kinase</fullName>
        <ecNumber evidence="3">2.7.13.3</ecNumber>
    </recommendedName>
</protein>
<keyword evidence="5" id="KW-0808">Transferase</keyword>
<dbReference type="InterPro" id="IPR005467">
    <property type="entry name" value="His_kinase_dom"/>
</dbReference>
<dbReference type="EMBL" id="LJZR01000004">
    <property type="protein sequence ID" value="KPQ36720.1"/>
    <property type="molecule type" value="Genomic_DNA"/>
</dbReference>
<dbReference type="GO" id="GO:0016020">
    <property type="term" value="C:membrane"/>
    <property type="evidence" value="ECO:0007669"/>
    <property type="project" value="UniProtKB-SubCell"/>
</dbReference>
<feature type="domain" description="HAMP" evidence="10">
    <location>
        <begin position="92"/>
        <end position="144"/>
    </location>
</feature>
<comment type="caution">
    <text evidence="11">The sequence shown here is derived from an EMBL/GenBank/DDBJ whole genome shotgun (WGS) entry which is preliminary data.</text>
</comment>
<dbReference type="InterPro" id="IPR036890">
    <property type="entry name" value="HATPase_C_sf"/>
</dbReference>
<keyword evidence="7" id="KW-0902">Two-component regulatory system</keyword>
<dbReference type="Gene3D" id="3.30.565.10">
    <property type="entry name" value="Histidine kinase-like ATPase, C-terminal domain"/>
    <property type="match status" value="1"/>
</dbReference>
<organism evidence="11 12">
    <name type="scientific">Phormidesmis priestleyi Ana</name>
    <dbReference type="NCBI Taxonomy" id="1666911"/>
    <lineage>
        <taxon>Bacteria</taxon>
        <taxon>Bacillati</taxon>
        <taxon>Cyanobacteriota</taxon>
        <taxon>Cyanophyceae</taxon>
        <taxon>Leptolyngbyales</taxon>
        <taxon>Leptolyngbyaceae</taxon>
        <taxon>Phormidesmis</taxon>
    </lineage>
</organism>
<dbReference type="SUPFAM" id="SSF47384">
    <property type="entry name" value="Homodimeric domain of signal transducing histidine kinase"/>
    <property type="match status" value="1"/>
</dbReference>
<feature type="transmembrane region" description="Helical" evidence="8">
    <location>
        <begin position="67"/>
        <end position="90"/>
    </location>
</feature>
<comment type="subcellular location">
    <subcellularLocation>
        <location evidence="2">Membrane</location>
    </subcellularLocation>
</comment>
<dbReference type="CDD" id="cd06225">
    <property type="entry name" value="HAMP"/>
    <property type="match status" value="1"/>
</dbReference>
<dbReference type="PANTHER" id="PTHR43711">
    <property type="entry name" value="TWO-COMPONENT HISTIDINE KINASE"/>
    <property type="match status" value="1"/>
</dbReference>
<evidence type="ECO:0000259" key="10">
    <source>
        <dbReference type="PROSITE" id="PS50885"/>
    </source>
</evidence>
<dbReference type="FunFam" id="3.30.565.10:FF:000006">
    <property type="entry name" value="Sensor histidine kinase WalK"/>
    <property type="match status" value="1"/>
</dbReference>
<dbReference type="SMART" id="SM00304">
    <property type="entry name" value="HAMP"/>
    <property type="match status" value="1"/>
</dbReference>
<dbReference type="SMART" id="SM00388">
    <property type="entry name" value="HisKA"/>
    <property type="match status" value="1"/>
</dbReference>
<evidence type="ECO:0000313" key="12">
    <source>
        <dbReference type="Proteomes" id="UP000050465"/>
    </source>
</evidence>
<keyword evidence="8" id="KW-0472">Membrane</keyword>
<dbReference type="PROSITE" id="PS50885">
    <property type="entry name" value="HAMP"/>
    <property type="match status" value="1"/>
</dbReference>
<evidence type="ECO:0000256" key="1">
    <source>
        <dbReference type="ARBA" id="ARBA00000085"/>
    </source>
</evidence>
<dbReference type="InterPro" id="IPR050736">
    <property type="entry name" value="Sensor_HK_Regulatory"/>
</dbReference>
<dbReference type="Gene3D" id="1.10.287.130">
    <property type="match status" value="1"/>
</dbReference>
<dbReference type="InterPro" id="IPR036097">
    <property type="entry name" value="HisK_dim/P_sf"/>
</dbReference>
<dbReference type="Pfam" id="PF00512">
    <property type="entry name" value="HisKA"/>
    <property type="match status" value="1"/>
</dbReference>
<evidence type="ECO:0000256" key="3">
    <source>
        <dbReference type="ARBA" id="ARBA00012438"/>
    </source>
</evidence>
<comment type="catalytic activity">
    <reaction evidence="1">
        <text>ATP + protein L-histidine = ADP + protein N-phospho-L-histidine.</text>
        <dbReference type="EC" id="2.7.13.3"/>
    </reaction>
</comment>
<dbReference type="InterPro" id="IPR003660">
    <property type="entry name" value="HAMP_dom"/>
</dbReference>
<evidence type="ECO:0000259" key="9">
    <source>
        <dbReference type="PROSITE" id="PS50109"/>
    </source>
</evidence>
<evidence type="ECO:0000256" key="2">
    <source>
        <dbReference type="ARBA" id="ARBA00004370"/>
    </source>
</evidence>
<dbReference type="CDD" id="cd00082">
    <property type="entry name" value="HisKA"/>
    <property type="match status" value="1"/>
</dbReference>
<dbReference type="Proteomes" id="UP000050465">
    <property type="component" value="Unassembled WGS sequence"/>
</dbReference>
<feature type="domain" description="Histidine kinase" evidence="9">
    <location>
        <begin position="152"/>
        <end position="367"/>
    </location>
</feature>
<dbReference type="InterPro" id="IPR004358">
    <property type="entry name" value="Sig_transdc_His_kin-like_C"/>
</dbReference>
<dbReference type="PROSITE" id="PS50109">
    <property type="entry name" value="HIS_KIN"/>
    <property type="match status" value="1"/>
</dbReference>
<dbReference type="InterPro" id="IPR003594">
    <property type="entry name" value="HATPase_dom"/>
</dbReference>
<evidence type="ECO:0000256" key="7">
    <source>
        <dbReference type="ARBA" id="ARBA00023012"/>
    </source>
</evidence>
<dbReference type="SMART" id="SM00387">
    <property type="entry name" value="HATPase_c"/>
    <property type="match status" value="1"/>
</dbReference>
<dbReference type="SUPFAM" id="SSF158472">
    <property type="entry name" value="HAMP domain-like"/>
    <property type="match status" value="1"/>
</dbReference>
<evidence type="ECO:0000256" key="6">
    <source>
        <dbReference type="ARBA" id="ARBA00022777"/>
    </source>
</evidence>
<gene>
    <name evidence="11" type="ORF">HLUCCA11_04340</name>
</gene>
<keyword evidence="6 11" id="KW-0418">Kinase</keyword>
<dbReference type="InterPro" id="IPR003661">
    <property type="entry name" value="HisK_dim/P_dom"/>
</dbReference>
<evidence type="ECO:0000256" key="5">
    <source>
        <dbReference type="ARBA" id="ARBA00022679"/>
    </source>
</evidence>
<dbReference type="PRINTS" id="PR00344">
    <property type="entry name" value="BCTRLSENSOR"/>
</dbReference>
<keyword evidence="8" id="KW-0812">Transmembrane</keyword>